<dbReference type="RefSeq" id="WP_181612581.1">
    <property type="nucleotide sequence ID" value="NZ_BAABAM010000005.1"/>
</dbReference>
<dbReference type="SUPFAM" id="SSF53335">
    <property type="entry name" value="S-adenosyl-L-methionine-dependent methyltransferases"/>
    <property type="match status" value="1"/>
</dbReference>
<evidence type="ECO:0008006" key="3">
    <source>
        <dbReference type="Google" id="ProtNLM"/>
    </source>
</evidence>
<name>A0A7W0CMB0_9ACTN</name>
<dbReference type="EMBL" id="JACDUR010000005">
    <property type="protein sequence ID" value="MBA2893818.1"/>
    <property type="molecule type" value="Genomic_DNA"/>
</dbReference>
<reference evidence="1 2" key="1">
    <citation type="submission" date="2020-07" db="EMBL/GenBank/DDBJ databases">
        <title>Genomic Encyclopedia of Type Strains, Phase IV (KMG-IV): sequencing the most valuable type-strain genomes for metagenomic binning, comparative biology and taxonomic classification.</title>
        <authorList>
            <person name="Goeker M."/>
        </authorList>
    </citation>
    <scope>NUCLEOTIDE SEQUENCE [LARGE SCALE GENOMIC DNA]</scope>
    <source>
        <strain evidence="1 2">DSM 45533</strain>
    </source>
</reference>
<evidence type="ECO:0000313" key="2">
    <source>
        <dbReference type="Proteomes" id="UP000530928"/>
    </source>
</evidence>
<accession>A0A7W0CMB0</accession>
<protein>
    <recommendedName>
        <fullName evidence="3">Class I SAM-dependent methyltransferase</fullName>
    </recommendedName>
</protein>
<sequence length="202" mass="22348">MDWQTWHADYDRPGSPLAQRLHVVQERIRQTLDTAPPGPLTIISLCAGQGRDLLPVLAHHPRRADTRARLVELDPANADAARAFGLPEVEIVTADAALTDHYLDLAPADLVLLCGIFGNIPDADVERTVAYSSHLTATGGTVIWTRHRRSPDLVPSIRSWFEQQGFEEWWMSPPDAPYGVGAHRFTGTPRPLAAGERMFAFV</sequence>
<dbReference type="InterPro" id="IPR029063">
    <property type="entry name" value="SAM-dependent_MTases_sf"/>
</dbReference>
<evidence type="ECO:0000313" key="1">
    <source>
        <dbReference type="EMBL" id="MBA2893818.1"/>
    </source>
</evidence>
<dbReference type="AlphaFoldDB" id="A0A7W0CMB0"/>
<organism evidence="1 2">
    <name type="scientific">Nonomuraea soli</name>
    <dbReference type="NCBI Taxonomy" id="1032476"/>
    <lineage>
        <taxon>Bacteria</taxon>
        <taxon>Bacillati</taxon>
        <taxon>Actinomycetota</taxon>
        <taxon>Actinomycetes</taxon>
        <taxon>Streptosporangiales</taxon>
        <taxon>Streptosporangiaceae</taxon>
        <taxon>Nonomuraea</taxon>
    </lineage>
</organism>
<dbReference type="Gene3D" id="3.40.50.150">
    <property type="entry name" value="Vaccinia Virus protein VP39"/>
    <property type="match status" value="1"/>
</dbReference>
<gene>
    <name evidence="1" type="ORF">HNR30_005179</name>
</gene>
<keyword evidence="2" id="KW-1185">Reference proteome</keyword>
<proteinExistence type="predicted"/>
<dbReference type="Proteomes" id="UP000530928">
    <property type="component" value="Unassembled WGS sequence"/>
</dbReference>
<comment type="caution">
    <text evidence="1">The sequence shown here is derived from an EMBL/GenBank/DDBJ whole genome shotgun (WGS) entry which is preliminary data.</text>
</comment>